<sequence>MKFDFSDGKRKVQFGSDGSSSAEKTLKPNGKVLNVSIGAGLPNTTRPSTERPQGGYTPRRDQLRTSTRRTNKTTYGGPQPVRSAPIPAHGINNNYNHQPPQQTSAPTPVSTNHQYSQEPARIPVMGNVINQLNNMNIAASGNSNVAASRGPPPARGPKPPPPAKPKLNPVVIAVYPYEAQDVDELSFEAGDEIELMNKDASGWWQGKINARVGLFPGNYVKE</sequence>
<evidence type="ECO:0000259" key="6">
    <source>
        <dbReference type="PROSITE" id="PS50002"/>
    </source>
</evidence>
<dbReference type="SUPFAM" id="SSF50044">
    <property type="entry name" value="SH3-domain"/>
    <property type="match status" value="1"/>
</dbReference>
<dbReference type="SMART" id="SM00326">
    <property type="entry name" value="SH3"/>
    <property type="match status" value="1"/>
</dbReference>
<organism evidence="7 8">
    <name type="scientific">Caenorhabditis tropicalis</name>
    <dbReference type="NCBI Taxonomy" id="1561998"/>
    <lineage>
        <taxon>Eukaryota</taxon>
        <taxon>Metazoa</taxon>
        <taxon>Ecdysozoa</taxon>
        <taxon>Nematoda</taxon>
        <taxon>Chromadorea</taxon>
        <taxon>Rhabditida</taxon>
        <taxon>Rhabditina</taxon>
        <taxon>Rhabditomorpha</taxon>
        <taxon>Rhabditoidea</taxon>
        <taxon>Rhabditidae</taxon>
        <taxon>Peloderinae</taxon>
        <taxon>Caenorhabditis</taxon>
    </lineage>
</organism>
<evidence type="ECO:0000313" key="8">
    <source>
        <dbReference type="WBParaSite" id="Csp11.Scaffold630.g20550.t1"/>
    </source>
</evidence>
<dbReference type="GO" id="GO:0015629">
    <property type="term" value="C:actin cytoskeleton"/>
    <property type="evidence" value="ECO:0007669"/>
    <property type="project" value="TreeGrafter"/>
</dbReference>
<protein>
    <submittedName>
        <fullName evidence="8">SH3 domain-containing protein</fullName>
    </submittedName>
</protein>
<dbReference type="InterPro" id="IPR046982">
    <property type="entry name" value="BIN3/RVS161-like"/>
</dbReference>
<dbReference type="GO" id="GO:0051666">
    <property type="term" value="P:actin cortical patch localization"/>
    <property type="evidence" value="ECO:0007669"/>
    <property type="project" value="InterPro"/>
</dbReference>
<dbReference type="FunFam" id="2.30.30.40:FF:000072">
    <property type="entry name" value="Unconventional Myosin IB"/>
    <property type="match status" value="1"/>
</dbReference>
<feature type="compositionally biased region" description="Polar residues" evidence="5">
    <location>
        <begin position="91"/>
        <end position="115"/>
    </location>
</feature>
<feature type="compositionally biased region" description="Pro residues" evidence="5">
    <location>
        <begin position="150"/>
        <end position="164"/>
    </location>
</feature>
<dbReference type="PANTHER" id="PTHR47174">
    <property type="entry name" value="BRIDGING INTEGRATOR 3"/>
    <property type="match status" value="1"/>
</dbReference>
<feature type="compositionally biased region" description="Polar residues" evidence="5">
    <location>
        <begin position="42"/>
        <end position="51"/>
    </location>
</feature>
<evidence type="ECO:0000256" key="5">
    <source>
        <dbReference type="SAM" id="MobiDB-lite"/>
    </source>
</evidence>
<keyword evidence="7" id="KW-1185">Reference proteome</keyword>
<reference evidence="8" key="1">
    <citation type="submission" date="2016-11" db="UniProtKB">
        <authorList>
            <consortium name="WormBaseParasite"/>
        </authorList>
    </citation>
    <scope>IDENTIFICATION</scope>
</reference>
<dbReference type="PRINTS" id="PR00452">
    <property type="entry name" value="SH3DOMAIN"/>
</dbReference>
<dbReference type="Proteomes" id="UP000095282">
    <property type="component" value="Unplaced"/>
</dbReference>
<accession>A0A1I7UYA1</accession>
<dbReference type="InterPro" id="IPR001452">
    <property type="entry name" value="SH3_domain"/>
</dbReference>
<dbReference type="Gene3D" id="2.30.30.40">
    <property type="entry name" value="SH3 Domains"/>
    <property type="match status" value="1"/>
</dbReference>
<feature type="compositionally biased region" description="Basic and acidic residues" evidence="5">
    <location>
        <begin position="1"/>
        <end position="10"/>
    </location>
</feature>
<evidence type="ECO:0000313" key="7">
    <source>
        <dbReference type="Proteomes" id="UP000095282"/>
    </source>
</evidence>
<feature type="domain" description="SH3" evidence="6">
    <location>
        <begin position="166"/>
        <end position="222"/>
    </location>
</feature>
<dbReference type="GO" id="GO:0008289">
    <property type="term" value="F:lipid binding"/>
    <property type="evidence" value="ECO:0007669"/>
    <property type="project" value="TreeGrafter"/>
</dbReference>
<dbReference type="Pfam" id="PF14604">
    <property type="entry name" value="SH3_9"/>
    <property type="match status" value="1"/>
</dbReference>
<evidence type="ECO:0000256" key="4">
    <source>
        <dbReference type="PROSITE-ProRule" id="PRU00192"/>
    </source>
</evidence>
<evidence type="ECO:0000256" key="1">
    <source>
        <dbReference type="ARBA" id="ARBA00004496"/>
    </source>
</evidence>
<dbReference type="GO" id="GO:0006897">
    <property type="term" value="P:endocytosis"/>
    <property type="evidence" value="ECO:0007669"/>
    <property type="project" value="InterPro"/>
</dbReference>
<evidence type="ECO:0000256" key="3">
    <source>
        <dbReference type="ARBA" id="ARBA00022490"/>
    </source>
</evidence>
<feature type="region of interest" description="Disordered" evidence="5">
    <location>
        <begin position="1"/>
        <end position="115"/>
    </location>
</feature>
<dbReference type="AlphaFoldDB" id="A0A1I7UYA1"/>
<dbReference type="WBParaSite" id="Csp11.Scaffold630.g20550.t1">
    <property type="protein sequence ID" value="Csp11.Scaffold630.g20550.t1"/>
    <property type="gene ID" value="Csp11.Scaffold630.g20550"/>
</dbReference>
<keyword evidence="3" id="KW-0963">Cytoplasm</keyword>
<dbReference type="PROSITE" id="PS50002">
    <property type="entry name" value="SH3"/>
    <property type="match status" value="1"/>
</dbReference>
<proteinExistence type="predicted"/>
<dbReference type="STRING" id="1561998.A0A1I7UYA1"/>
<dbReference type="GO" id="GO:0005737">
    <property type="term" value="C:cytoplasm"/>
    <property type="evidence" value="ECO:0007669"/>
    <property type="project" value="UniProtKB-SubCell"/>
</dbReference>
<evidence type="ECO:0000256" key="2">
    <source>
        <dbReference type="ARBA" id="ARBA00022443"/>
    </source>
</evidence>
<keyword evidence="2 4" id="KW-0728">SH3 domain</keyword>
<dbReference type="eggNOG" id="KOG0162">
    <property type="taxonomic scope" value="Eukaryota"/>
</dbReference>
<dbReference type="InterPro" id="IPR036028">
    <property type="entry name" value="SH3-like_dom_sf"/>
</dbReference>
<dbReference type="GO" id="GO:0097320">
    <property type="term" value="P:plasma membrane tubulation"/>
    <property type="evidence" value="ECO:0007669"/>
    <property type="project" value="TreeGrafter"/>
</dbReference>
<name>A0A1I7UYA1_9PELO</name>
<dbReference type="PANTHER" id="PTHR47174:SF3">
    <property type="entry name" value="BRIDGING INTEGRATOR 3"/>
    <property type="match status" value="1"/>
</dbReference>
<comment type="subcellular location">
    <subcellularLocation>
        <location evidence="1">Cytoplasm</location>
    </subcellularLocation>
</comment>
<feature type="region of interest" description="Disordered" evidence="5">
    <location>
        <begin position="142"/>
        <end position="165"/>
    </location>
</feature>